<evidence type="ECO:0000256" key="1">
    <source>
        <dbReference type="ARBA" id="ARBA00004123"/>
    </source>
</evidence>
<feature type="compositionally biased region" description="Basic and acidic residues" evidence="10">
    <location>
        <begin position="20"/>
        <end position="36"/>
    </location>
</feature>
<keyword evidence="5" id="KW-0238">DNA-binding</keyword>
<dbReference type="SUPFAM" id="SSF46785">
    <property type="entry name" value="Winged helix' DNA-binding domain"/>
    <property type="match status" value="1"/>
</dbReference>
<evidence type="ECO:0000256" key="2">
    <source>
        <dbReference type="ARBA" id="ARBA00009543"/>
    </source>
</evidence>
<dbReference type="InterPro" id="IPR003196">
    <property type="entry name" value="TFIIF_beta"/>
</dbReference>
<dbReference type="InterPro" id="IPR040450">
    <property type="entry name" value="TFIIF_beta_HTH"/>
</dbReference>
<evidence type="ECO:0000256" key="6">
    <source>
        <dbReference type="ARBA" id="ARBA00023163"/>
    </source>
</evidence>
<comment type="caution">
    <text evidence="13">The sequence shown here is derived from an EMBL/GenBank/DDBJ whole genome shotgun (WGS) entry which is preliminary data.</text>
</comment>
<feature type="domain" description="TFIIF beta subunit N-terminal" evidence="12">
    <location>
        <begin position="54"/>
        <end position="141"/>
    </location>
</feature>
<dbReference type="Gene3D" id="1.10.10.10">
    <property type="entry name" value="Winged helix-like DNA-binding domain superfamily/Winged helix DNA-binding domain"/>
    <property type="match status" value="1"/>
</dbReference>
<evidence type="ECO:0000256" key="10">
    <source>
        <dbReference type="SAM" id="MobiDB-lite"/>
    </source>
</evidence>
<dbReference type="Proteomes" id="UP001362899">
    <property type="component" value="Unassembled WGS sequence"/>
</dbReference>
<feature type="region of interest" description="Disordered" evidence="10">
    <location>
        <begin position="1"/>
        <end position="51"/>
    </location>
</feature>
<dbReference type="PANTHER" id="PTHR10445:SF0">
    <property type="entry name" value="GENERAL TRANSCRIPTION FACTOR IIF SUBUNIT 2"/>
    <property type="match status" value="1"/>
</dbReference>
<dbReference type="FunFam" id="1.10.10.10:FF:000035">
    <property type="entry name" value="General transcription factor IIF subunit 2"/>
    <property type="match status" value="1"/>
</dbReference>
<dbReference type="Pfam" id="PF02270">
    <property type="entry name" value="TFIIF_beta"/>
    <property type="match status" value="1"/>
</dbReference>
<feature type="region of interest" description="Disordered" evidence="10">
    <location>
        <begin position="311"/>
        <end position="348"/>
    </location>
</feature>
<keyword evidence="7" id="KW-0539">Nucleus</keyword>
<dbReference type="InterPro" id="IPR040504">
    <property type="entry name" value="TFIIF_beta_N"/>
</dbReference>
<evidence type="ECO:0000259" key="11">
    <source>
        <dbReference type="Pfam" id="PF02270"/>
    </source>
</evidence>
<dbReference type="InterPro" id="IPR011039">
    <property type="entry name" value="TFIIF_interaction"/>
</dbReference>
<evidence type="ECO:0000256" key="3">
    <source>
        <dbReference type="ARBA" id="ARBA00021453"/>
    </source>
</evidence>
<accession>A0AAV5RJR3</accession>
<organism evidence="13 14">
    <name type="scientific">Starmerella bacillaris</name>
    <name type="common">Yeast</name>
    <name type="synonym">Candida zemplinina</name>
    <dbReference type="NCBI Taxonomy" id="1247836"/>
    <lineage>
        <taxon>Eukaryota</taxon>
        <taxon>Fungi</taxon>
        <taxon>Dikarya</taxon>
        <taxon>Ascomycota</taxon>
        <taxon>Saccharomycotina</taxon>
        <taxon>Dipodascomycetes</taxon>
        <taxon>Dipodascales</taxon>
        <taxon>Trichomonascaceae</taxon>
        <taxon>Starmerella</taxon>
    </lineage>
</organism>
<keyword evidence="6" id="KW-0804">Transcription</keyword>
<evidence type="ECO:0000256" key="8">
    <source>
        <dbReference type="ARBA" id="ARBA00081473"/>
    </source>
</evidence>
<evidence type="ECO:0000313" key="14">
    <source>
        <dbReference type="Proteomes" id="UP001362899"/>
    </source>
</evidence>
<evidence type="ECO:0000256" key="7">
    <source>
        <dbReference type="ARBA" id="ARBA00023242"/>
    </source>
</evidence>
<sequence length="348" mass="39740">MDMEFEDDVSLSPPSPAVKTEQEDVKPDVKPEKKEPEEEDYEDSLDLDTSQQSQRVMLVRLPEYLMTKLNENSGQLSGADLGKVFIPQGPDMDPKKMRLVLNNDIDVLRPLPHRYDLNVTNSKVENEFIMKEQEFSVRKSGAETGGVRKMKRTALVGHAMNECTLIADMSDPNYRYVLAQRKLMELPQADRQTTMLDSLAGVGGAKYGATLRQQKESWRRQVIKRQIMRNSSDGKAIRIPRNELLDMLFRAFEETPYWTVRGLRERTKQPEVYLRAVLDSIAILNKRGPYAMKYGLKEEYKALQSSGASVQSMVEQAPAAPEGMESEFDNDNMDEDEEDMEMENVEIA</sequence>
<keyword evidence="14" id="KW-1185">Reference proteome</keyword>
<dbReference type="GO" id="GO:0006367">
    <property type="term" value="P:transcription initiation at RNA polymerase II promoter"/>
    <property type="evidence" value="ECO:0007669"/>
    <property type="project" value="InterPro"/>
</dbReference>
<feature type="domain" description="TFIIF beta subunit HTH" evidence="11">
    <location>
        <begin position="237"/>
        <end position="301"/>
    </location>
</feature>
<feature type="compositionally biased region" description="Acidic residues" evidence="10">
    <location>
        <begin position="324"/>
        <end position="348"/>
    </location>
</feature>
<evidence type="ECO:0000256" key="4">
    <source>
        <dbReference type="ARBA" id="ARBA00023015"/>
    </source>
</evidence>
<dbReference type="InterPro" id="IPR036388">
    <property type="entry name" value="WH-like_DNA-bd_sf"/>
</dbReference>
<name>A0AAV5RJR3_STABA</name>
<evidence type="ECO:0000313" key="13">
    <source>
        <dbReference type="EMBL" id="GMM51247.1"/>
    </source>
</evidence>
<reference evidence="13 14" key="1">
    <citation type="journal article" date="2023" name="Elife">
        <title>Identification of key yeast species and microbe-microbe interactions impacting larval growth of Drosophila in the wild.</title>
        <authorList>
            <person name="Mure A."/>
            <person name="Sugiura Y."/>
            <person name="Maeda R."/>
            <person name="Honda K."/>
            <person name="Sakurai N."/>
            <person name="Takahashi Y."/>
            <person name="Watada M."/>
            <person name="Katoh T."/>
            <person name="Gotoh A."/>
            <person name="Gotoh Y."/>
            <person name="Taniguchi I."/>
            <person name="Nakamura K."/>
            <person name="Hayashi T."/>
            <person name="Katayama T."/>
            <person name="Uemura T."/>
            <person name="Hattori Y."/>
        </authorList>
    </citation>
    <scope>NUCLEOTIDE SEQUENCE [LARGE SCALE GENOMIC DNA]</scope>
    <source>
        <strain evidence="13 14">SB-73</strain>
    </source>
</reference>
<comment type="subcellular location">
    <subcellularLocation>
        <location evidence="1">Nucleus</location>
    </subcellularLocation>
</comment>
<gene>
    <name evidence="13" type="ORF">DASB73_022050</name>
</gene>
<dbReference type="GO" id="GO:0003677">
    <property type="term" value="F:DNA binding"/>
    <property type="evidence" value="ECO:0007669"/>
    <property type="project" value="UniProtKB-KW"/>
</dbReference>
<dbReference type="Pfam" id="PF17683">
    <property type="entry name" value="TFIIF_beta_N"/>
    <property type="match status" value="1"/>
</dbReference>
<evidence type="ECO:0000259" key="12">
    <source>
        <dbReference type="Pfam" id="PF17683"/>
    </source>
</evidence>
<dbReference type="InterPro" id="IPR036390">
    <property type="entry name" value="WH_DNA-bd_sf"/>
</dbReference>
<proteinExistence type="inferred from homology"/>
<dbReference type="PANTHER" id="PTHR10445">
    <property type="entry name" value="GENERAL TRANSCRIPTION FACTOR IIF SUBUNIT 2"/>
    <property type="match status" value="1"/>
</dbReference>
<keyword evidence="4" id="KW-0805">Transcription regulation</keyword>
<feature type="compositionally biased region" description="Acidic residues" evidence="10">
    <location>
        <begin position="37"/>
        <end position="46"/>
    </location>
</feature>
<dbReference type="GO" id="GO:0005674">
    <property type="term" value="C:transcription factor TFIIF complex"/>
    <property type="evidence" value="ECO:0007669"/>
    <property type="project" value="InterPro"/>
</dbReference>
<dbReference type="SUPFAM" id="SSF50916">
    <property type="entry name" value="Rap30/74 interaction domains"/>
    <property type="match status" value="1"/>
</dbReference>
<dbReference type="EMBL" id="BTGC01000003">
    <property type="protein sequence ID" value="GMM51247.1"/>
    <property type="molecule type" value="Genomic_DNA"/>
</dbReference>
<evidence type="ECO:0000256" key="5">
    <source>
        <dbReference type="ARBA" id="ARBA00023125"/>
    </source>
</evidence>
<dbReference type="AlphaFoldDB" id="A0AAV5RJR3"/>
<comment type="similarity">
    <text evidence="2">Belongs to the TFIIF beta subunit family.</text>
</comment>
<evidence type="ECO:0000256" key="9">
    <source>
        <dbReference type="ARBA" id="ARBA00081863"/>
    </source>
</evidence>
<dbReference type="CDD" id="cd07980">
    <property type="entry name" value="TFIIF_beta"/>
    <property type="match status" value="1"/>
</dbReference>
<protein>
    <recommendedName>
        <fullName evidence="3">Transcription initiation factor IIF subunit beta</fullName>
    </recommendedName>
    <alternativeName>
        <fullName evidence="9">TFIIF medium subunit</fullName>
    </alternativeName>
    <alternativeName>
        <fullName evidence="8">TFIIF-beta</fullName>
    </alternativeName>
</protein>